<name>A0ABM7SGG6_9HELI</name>
<dbReference type="SUPFAM" id="SSF81901">
    <property type="entry name" value="HCP-like"/>
    <property type="match status" value="1"/>
</dbReference>
<gene>
    <name evidence="5" type="ORF">NHP190012_16770</name>
</gene>
<evidence type="ECO:0000256" key="3">
    <source>
        <dbReference type="ARBA" id="ARBA00023157"/>
    </source>
</evidence>
<dbReference type="EMBL" id="AP024821">
    <property type="protein sequence ID" value="BCZ20035.1"/>
    <property type="molecule type" value="Genomic_DNA"/>
</dbReference>
<dbReference type="EC" id="3.5.2.6" evidence="2"/>
<dbReference type="Proteomes" id="UP000826146">
    <property type="component" value="Plasmid pNHP190012_2"/>
</dbReference>
<keyword evidence="5" id="KW-0614">Plasmid</keyword>
<keyword evidence="3" id="KW-1015">Disulfide bond</keyword>
<sequence length="258" mass="28371">MLRPYNTYDEDDSGSGLFSLMVLFSAASVCETHEIQLSPDVQKGLMAQSEQQYKQAFDAFLAADRAGDMFGSALLGGLYAEGKGVEKNTARAETYFNKVLSNAAVKDSAVNYKTSYYAWHGADFMHSSVALARITARLGLAQIYEKTNPKESFKLYRLILRNIGANWGTTTSGQLLNAVTLGFGYSMASRAINLKALDPSATKDPYAKQLISIALYKIGMAYKEGRGTHVKRKKAIEFLEKARDFGNQKAIEALRGLL</sequence>
<keyword evidence="4" id="KW-0046">Antibiotic resistance</keyword>
<evidence type="ECO:0000313" key="5">
    <source>
        <dbReference type="EMBL" id="BCZ20035.1"/>
    </source>
</evidence>
<dbReference type="Pfam" id="PF08238">
    <property type="entry name" value="Sel1"/>
    <property type="match status" value="2"/>
</dbReference>
<organism evidence="5 6">
    <name type="scientific">Helicobacter gastrofelis</name>
    <dbReference type="NCBI Taxonomy" id="2849642"/>
    <lineage>
        <taxon>Bacteria</taxon>
        <taxon>Pseudomonadati</taxon>
        <taxon>Campylobacterota</taxon>
        <taxon>Epsilonproteobacteria</taxon>
        <taxon>Campylobacterales</taxon>
        <taxon>Helicobacteraceae</taxon>
        <taxon>Helicobacter</taxon>
    </lineage>
</organism>
<proteinExistence type="predicted"/>
<dbReference type="InterPro" id="IPR011990">
    <property type="entry name" value="TPR-like_helical_dom_sf"/>
</dbReference>
<accession>A0ABM7SGG6</accession>
<evidence type="ECO:0000256" key="4">
    <source>
        <dbReference type="ARBA" id="ARBA00023251"/>
    </source>
</evidence>
<dbReference type="SMART" id="SM00671">
    <property type="entry name" value="SEL1"/>
    <property type="match status" value="2"/>
</dbReference>
<dbReference type="Gene3D" id="1.25.40.10">
    <property type="entry name" value="Tetratricopeptide repeat domain"/>
    <property type="match status" value="2"/>
</dbReference>
<geneLocation type="plasmid" evidence="5 6">
    <name>pNHP190012_2</name>
</geneLocation>
<comment type="catalytic activity">
    <reaction evidence="1">
        <text>a beta-lactam + H2O = a substituted beta-amino acid</text>
        <dbReference type="Rhea" id="RHEA:20401"/>
        <dbReference type="ChEBI" id="CHEBI:15377"/>
        <dbReference type="ChEBI" id="CHEBI:35627"/>
        <dbReference type="ChEBI" id="CHEBI:140347"/>
        <dbReference type="EC" id="3.5.2.6"/>
    </reaction>
</comment>
<protein>
    <recommendedName>
        <fullName evidence="2">beta-lactamase</fullName>
        <ecNumber evidence="2">3.5.2.6</ecNumber>
    </recommendedName>
</protein>
<dbReference type="InterPro" id="IPR006597">
    <property type="entry name" value="Sel1-like"/>
</dbReference>
<evidence type="ECO:0000256" key="2">
    <source>
        <dbReference type="ARBA" id="ARBA00012865"/>
    </source>
</evidence>
<evidence type="ECO:0000256" key="1">
    <source>
        <dbReference type="ARBA" id="ARBA00001526"/>
    </source>
</evidence>
<dbReference type="RefSeq" id="WP_221272683.1">
    <property type="nucleotide sequence ID" value="NZ_AP024821.1"/>
</dbReference>
<evidence type="ECO:0000313" key="6">
    <source>
        <dbReference type="Proteomes" id="UP000826146"/>
    </source>
</evidence>
<reference evidence="5 6" key="1">
    <citation type="submission" date="2021-07" db="EMBL/GenBank/DDBJ databases">
        <title>Novel Helicobacter sp. Isolated from a cat.</title>
        <authorList>
            <person name="Rimbara E."/>
            <person name="Suzuki M."/>
        </authorList>
    </citation>
    <scope>NUCLEOTIDE SEQUENCE [LARGE SCALE GENOMIC DNA]</scope>
    <source>
        <strain evidence="6">NHP19-012</strain>
        <plasmid evidence="5 6">pNHP190012_2</plasmid>
    </source>
</reference>
<keyword evidence="6" id="KW-1185">Reference proteome</keyword>